<dbReference type="GO" id="GO:0005851">
    <property type="term" value="C:eukaryotic translation initiation factor 2B complex"/>
    <property type="evidence" value="ECO:0007669"/>
    <property type="project" value="TreeGrafter"/>
</dbReference>
<gene>
    <name evidence="10" type="ORF">WA026_018764</name>
</gene>
<evidence type="ECO:0000256" key="3">
    <source>
        <dbReference type="ARBA" id="ARBA00022490"/>
    </source>
</evidence>
<dbReference type="GO" id="GO:0005085">
    <property type="term" value="F:guanyl-nucleotide exchange factor activity"/>
    <property type="evidence" value="ECO:0007669"/>
    <property type="project" value="TreeGrafter"/>
</dbReference>
<evidence type="ECO:0000256" key="7">
    <source>
        <dbReference type="ARBA" id="ARBA00044228"/>
    </source>
</evidence>
<protein>
    <recommendedName>
        <fullName evidence="6">Translation initiation factor eIF2B subunit beta</fullName>
    </recommendedName>
    <alternativeName>
        <fullName evidence="7">eIF2B GDP-GTP exchange factor subunit beta</fullName>
    </alternativeName>
</protein>
<evidence type="ECO:0000313" key="10">
    <source>
        <dbReference type="EMBL" id="KAK9872631.1"/>
    </source>
</evidence>
<dbReference type="InterPro" id="IPR037171">
    <property type="entry name" value="NagB/RpiA_transferase-like"/>
</dbReference>
<evidence type="ECO:0000256" key="5">
    <source>
        <dbReference type="ARBA" id="ARBA00022917"/>
    </source>
</evidence>
<keyword evidence="11" id="KW-1185">Reference proteome</keyword>
<name>A0AAW1TWX0_9CUCU</name>
<evidence type="ECO:0000256" key="4">
    <source>
        <dbReference type="ARBA" id="ARBA00022540"/>
    </source>
</evidence>
<dbReference type="Proteomes" id="UP001431783">
    <property type="component" value="Unassembled WGS sequence"/>
</dbReference>
<sequence length="353" mass="39660">MATNIEVEHNNEDTLDVMQLISDIKHSQLINSYNTATRTVDFLKSLISEQEWTTAQELMDLVKKRMKIISTSLPYEVVSLNILRHSLKLIREEYRSILKKKKGEDLSPPQFVTPDYREVLDYSETLPDLKARLLDQLTEYKVEMETSCENIANQASEHIHTNETVLTVGRSHTVERFLISAAKKTTFEVIVAESSNILEGHTMANNLAEADIGTTLIPDTNVFALMPRVNKVIIGTDTVMANGGLRAQAGLYVVALAAQHYSVPFMALAHMYKFTPVYVGPHDKTTFDLLGSPADVLPYSSGPMLNKVKVFNPVFDYIPPELVTLIITQQGGNAPSYVYRILTELYVQEDYDA</sequence>
<comment type="caution">
    <text evidence="10">The sequence shown here is derived from an EMBL/GenBank/DDBJ whole genome shotgun (WGS) entry which is preliminary data.</text>
</comment>
<dbReference type="InterPro" id="IPR051855">
    <property type="entry name" value="eIF2B_beta_subunit"/>
</dbReference>
<comment type="subcellular location">
    <subcellularLocation>
        <location evidence="1">Cytoplasm</location>
        <location evidence="1">Cytosol</location>
    </subcellularLocation>
</comment>
<evidence type="ECO:0000256" key="8">
    <source>
        <dbReference type="ARBA" id="ARBA00046432"/>
    </source>
</evidence>
<organism evidence="10 11">
    <name type="scientific">Henosepilachna vigintioctopunctata</name>
    <dbReference type="NCBI Taxonomy" id="420089"/>
    <lineage>
        <taxon>Eukaryota</taxon>
        <taxon>Metazoa</taxon>
        <taxon>Ecdysozoa</taxon>
        <taxon>Arthropoda</taxon>
        <taxon>Hexapoda</taxon>
        <taxon>Insecta</taxon>
        <taxon>Pterygota</taxon>
        <taxon>Neoptera</taxon>
        <taxon>Endopterygota</taxon>
        <taxon>Coleoptera</taxon>
        <taxon>Polyphaga</taxon>
        <taxon>Cucujiformia</taxon>
        <taxon>Coccinelloidea</taxon>
        <taxon>Coccinellidae</taxon>
        <taxon>Epilachninae</taxon>
        <taxon>Epilachnini</taxon>
        <taxon>Henosepilachna</taxon>
    </lineage>
</organism>
<dbReference type="Gene3D" id="3.40.50.10470">
    <property type="entry name" value="Translation initiation factor eif-2b, domain 2"/>
    <property type="match status" value="1"/>
</dbReference>
<reference evidence="10 11" key="1">
    <citation type="submission" date="2023-03" db="EMBL/GenBank/DDBJ databases">
        <title>Genome insight into feeding habits of ladybird beetles.</title>
        <authorList>
            <person name="Li H.-S."/>
            <person name="Huang Y.-H."/>
            <person name="Pang H."/>
        </authorList>
    </citation>
    <scope>NUCLEOTIDE SEQUENCE [LARGE SCALE GENOMIC DNA]</scope>
    <source>
        <strain evidence="10">SYSU_2023b</strain>
        <tissue evidence="10">Whole body</tissue>
    </source>
</reference>
<dbReference type="GO" id="GO:0003743">
    <property type="term" value="F:translation initiation factor activity"/>
    <property type="evidence" value="ECO:0007669"/>
    <property type="project" value="UniProtKB-KW"/>
</dbReference>
<dbReference type="InterPro" id="IPR042529">
    <property type="entry name" value="IF_2B-like_C"/>
</dbReference>
<comment type="subunit">
    <text evidence="8">Component of the translation initiation factor 2B (eIF2B) complex which is a heterodecamer of two sets of five different subunits: alpha, beta, gamma, delta and epsilon. Subunits alpha, beta and delta comprise a regulatory subcomplex and subunits epsilon and gamma comprise a catalytic subcomplex. Within the complex, the hexameric regulatory complex resides at the center, with the two heterodimeric catalytic subcomplexes bound on opposite sides.</text>
</comment>
<dbReference type="SUPFAM" id="SSF100950">
    <property type="entry name" value="NagB/RpiA/CoA transferase-like"/>
    <property type="match status" value="1"/>
</dbReference>
<proteinExistence type="inferred from homology"/>
<dbReference type="GO" id="GO:0005829">
    <property type="term" value="C:cytosol"/>
    <property type="evidence" value="ECO:0007669"/>
    <property type="project" value="UniProtKB-SubCell"/>
</dbReference>
<evidence type="ECO:0000313" key="11">
    <source>
        <dbReference type="Proteomes" id="UP001431783"/>
    </source>
</evidence>
<evidence type="ECO:0000256" key="6">
    <source>
        <dbReference type="ARBA" id="ARBA00044122"/>
    </source>
</evidence>
<evidence type="ECO:0000256" key="9">
    <source>
        <dbReference type="RuleBase" id="RU003814"/>
    </source>
</evidence>
<keyword evidence="3" id="KW-0963">Cytoplasm</keyword>
<dbReference type="EMBL" id="JARQZJ010000012">
    <property type="protein sequence ID" value="KAK9872631.1"/>
    <property type="molecule type" value="Genomic_DNA"/>
</dbReference>
<evidence type="ECO:0000256" key="2">
    <source>
        <dbReference type="ARBA" id="ARBA00007251"/>
    </source>
</evidence>
<evidence type="ECO:0000256" key="1">
    <source>
        <dbReference type="ARBA" id="ARBA00004514"/>
    </source>
</evidence>
<dbReference type="AlphaFoldDB" id="A0AAW1TWX0"/>
<keyword evidence="5" id="KW-0648">Protein biosynthesis</keyword>
<dbReference type="InterPro" id="IPR000649">
    <property type="entry name" value="IF-2B-related"/>
</dbReference>
<dbReference type="PANTHER" id="PTHR45859">
    <property type="entry name" value="TRANSLATION INITIATION FACTOR EIF-2B SUBUNIT BETA"/>
    <property type="match status" value="1"/>
</dbReference>
<dbReference type="PANTHER" id="PTHR45859:SF1">
    <property type="entry name" value="TRANSLATION INITIATION FACTOR EIF-2B SUBUNIT BETA"/>
    <property type="match status" value="1"/>
</dbReference>
<dbReference type="Pfam" id="PF01008">
    <property type="entry name" value="IF-2B"/>
    <property type="match status" value="1"/>
</dbReference>
<comment type="similarity">
    <text evidence="2 9">Belongs to the eIF-2B alpha/beta/delta subunits family.</text>
</comment>
<accession>A0AAW1TWX0</accession>
<keyword evidence="4" id="KW-0396">Initiation factor</keyword>